<dbReference type="EMBL" id="JAROBY010000021">
    <property type="protein sequence ID" value="MEB4794999.1"/>
    <property type="molecule type" value="Genomic_DNA"/>
</dbReference>
<name>A0ABU6DB51_9BACL</name>
<evidence type="ECO:0000313" key="2">
    <source>
        <dbReference type="Proteomes" id="UP001355653"/>
    </source>
</evidence>
<dbReference type="RefSeq" id="WP_268598000.1">
    <property type="nucleotide sequence ID" value="NZ_JAROBY010000021.1"/>
</dbReference>
<evidence type="ECO:0000313" key="1">
    <source>
        <dbReference type="EMBL" id="MEB4794999.1"/>
    </source>
</evidence>
<accession>A0ABU6DB51</accession>
<sequence length="42" mass="4841">MNSNESIRKVQKTVARWQPHWILSNEIAASAAKSERSLEFVQ</sequence>
<comment type="caution">
    <text evidence="1">The sequence shown here is derived from an EMBL/GenBank/DDBJ whole genome shotgun (WGS) entry which is preliminary data.</text>
</comment>
<organism evidence="1 2">
    <name type="scientific">Paenibacillus chondroitinus</name>
    <dbReference type="NCBI Taxonomy" id="59842"/>
    <lineage>
        <taxon>Bacteria</taxon>
        <taxon>Bacillati</taxon>
        <taxon>Bacillota</taxon>
        <taxon>Bacilli</taxon>
        <taxon>Bacillales</taxon>
        <taxon>Paenibacillaceae</taxon>
        <taxon>Paenibacillus</taxon>
    </lineage>
</organism>
<proteinExistence type="predicted"/>
<reference evidence="1 2" key="1">
    <citation type="submission" date="2023-03" db="EMBL/GenBank/DDBJ databases">
        <title>Bacillus Genome Sequencing.</title>
        <authorList>
            <person name="Dunlap C."/>
        </authorList>
    </citation>
    <scope>NUCLEOTIDE SEQUENCE [LARGE SCALE GENOMIC DNA]</scope>
    <source>
        <strain evidence="1 2">NRS-1351</strain>
    </source>
</reference>
<protein>
    <submittedName>
        <fullName evidence="1">Uncharacterized protein</fullName>
    </submittedName>
</protein>
<gene>
    <name evidence="1" type="ORF">P5G65_13920</name>
</gene>
<dbReference type="Proteomes" id="UP001355653">
    <property type="component" value="Unassembled WGS sequence"/>
</dbReference>
<keyword evidence="2" id="KW-1185">Reference proteome</keyword>